<dbReference type="PROSITE" id="PS50056">
    <property type="entry name" value="TYR_PHOSPHATASE_2"/>
    <property type="match status" value="1"/>
</dbReference>
<gene>
    <name evidence="3" type="ORF">C7449_102148</name>
</gene>
<dbReference type="InterPro" id="IPR016130">
    <property type="entry name" value="Tyr_Pase_AS"/>
</dbReference>
<keyword evidence="4" id="KW-1185">Reference proteome</keyword>
<comment type="caution">
    <text evidence="3">The sequence shown here is derived from an EMBL/GenBank/DDBJ whole genome shotgun (WGS) entry which is preliminary data.</text>
</comment>
<evidence type="ECO:0000313" key="3">
    <source>
        <dbReference type="EMBL" id="PTM97279.1"/>
    </source>
</evidence>
<reference evidence="3 4" key="1">
    <citation type="submission" date="2018-04" db="EMBL/GenBank/DDBJ databases">
        <title>Genomic Encyclopedia of Type Strains, Phase IV (KMG-IV): sequencing the most valuable type-strain genomes for metagenomic binning, comparative biology and taxonomic classification.</title>
        <authorList>
            <person name="Goeker M."/>
        </authorList>
    </citation>
    <scope>NUCLEOTIDE SEQUENCE [LARGE SCALE GENOMIC DNA]</scope>
    <source>
        <strain evidence="3 4">DSM 7138</strain>
    </source>
</reference>
<evidence type="ECO:0000259" key="2">
    <source>
        <dbReference type="PROSITE" id="PS50056"/>
    </source>
</evidence>
<dbReference type="InterPro" id="IPR055214">
    <property type="entry name" value="PTP-NADK"/>
</dbReference>
<dbReference type="AlphaFoldDB" id="A0A2T5BE45"/>
<dbReference type="PROSITE" id="PS00383">
    <property type="entry name" value="TYR_PHOSPHATASE_1"/>
    <property type="match status" value="1"/>
</dbReference>
<accession>A0A2T5BE45</accession>
<dbReference type="InterPro" id="IPR000387">
    <property type="entry name" value="Tyr_Pase_dom"/>
</dbReference>
<comment type="similarity">
    <text evidence="1">Belongs to the protein-tyrosine phosphatase family.</text>
</comment>
<name>A0A2T5BE45_MYCDI</name>
<evidence type="ECO:0000313" key="4">
    <source>
        <dbReference type="Proteomes" id="UP000241247"/>
    </source>
</evidence>
<feature type="domain" description="Tyrosine specific protein phosphatases" evidence="2">
    <location>
        <begin position="90"/>
        <end position="138"/>
    </location>
</feature>
<protein>
    <submittedName>
        <fullName evidence="3">Protein tyrosine/serine phosphatase</fullName>
    </submittedName>
</protein>
<dbReference type="PANTHER" id="PTHR31126">
    <property type="entry name" value="TYROSINE-PROTEIN PHOSPHATASE"/>
    <property type="match status" value="1"/>
</dbReference>
<dbReference type="Proteomes" id="UP000241247">
    <property type="component" value="Unassembled WGS sequence"/>
</dbReference>
<dbReference type="OrthoDB" id="9814896at2"/>
<dbReference type="Pfam" id="PF22741">
    <property type="entry name" value="PTP-NADK"/>
    <property type="match status" value="1"/>
</dbReference>
<proteinExistence type="inferred from homology"/>
<dbReference type="EMBL" id="PZZZ01000002">
    <property type="protein sequence ID" value="PTM97279.1"/>
    <property type="molecule type" value="Genomic_DNA"/>
</dbReference>
<dbReference type="SUPFAM" id="SSF52799">
    <property type="entry name" value="(Phosphotyrosine protein) phosphatases II"/>
    <property type="match status" value="1"/>
</dbReference>
<organism evidence="3 4">
    <name type="scientific">Mycoplana dimorpha</name>
    <dbReference type="NCBI Taxonomy" id="28320"/>
    <lineage>
        <taxon>Bacteria</taxon>
        <taxon>Pseudomonadati</taxon>
        <taxon>Pseudomonadota</taxon>
        <taxon>Alphaproteobacteria</taxon>
        <taxon>Hyphomicrobiales</taxon>
        <taxon>Rhizobiaceae</taxon>
        <taxon>Mycoplana</taxon>
    </lineage>
</organism>
<sequence length="185" mass="20607">MRRILLRASALAGAALLSIGLYLGYLKLSGNFHEVIAGEFYRSGQPTAAQLADYANRYGIKTVINLRGTSDDDWYSQEIAESKRLGIRHVDFRMSARNQLSPERSKALIAIMRNAQKPILVHCQAGSDRSGLASVMYLQQIAKADEQTAERQLSLIYGHIGLPFLGPYAMDETWENLEKLFGLSN</sequence>
<dbReference type="Gene3D" id="3.90.190.10">
    <property type="entry name" value="Protein tyrosine phosphatase superfamily"/>
    <property type="match status" value="1"/>
</dbReference>
<dbReference type="GO" id="GO:0016791">
    <property type="term" value="F:phosphatase activity"/>
    <property type="evidence" value="ECO:0007669"/>
    <property type="project" value="TreeGrafter"/>
</dbReference>
<evidence type="ECO:0000256" key="1">
    <source>
        <dbReference type="ARBA" id="ARBA00009580"/>
    </source>
</evidence>
<dbReference type="PANTHER" id="PTHR31126:SF72">
    <property type="entry name" value="DUAL SPECIFICITY PROTEIN PHOSPHATASE TPBA"/>
    <property type="match status" value="1"/>
</dbReference>
<dbReference type="InterPro" id="IPR029021">
    <property type="entry name" value="Prot-tyrosine_phosphatase-like"/>
</dbReference>
<dbReference type="RefSeq" id="WP_108001572.1">
    <property type="nucleotide sequence ID" value="NZ_JBHEEX010000001.1"/>
</dbReference>